<accession>A0A1Y6DBZ9</accession>
<dbReference type="PROSITE" id="PS00816">
    <property type="entry name" value="AIPM_HOMOCIT_SYNTH_2"/>
    <property type="match status" value="1"/>
</dbReference>
<dbReference type="NCBIfam" id="TIGR02660">
    <property type="entry name" value="nifV_homocitr"/>
    <property type="match status" value="1"/>
</dbReference>
<evidence type="ECO:0000256" key="3">
    <source>
        <dbReference type="ARBA" id="ARBA00012974"/>
    </source>
</evidence>
<evidence type="ECO:0000256" key="7">
    <source>
        <dbReference type="RuleBase" id="RU003523"/>
    </source>
</evidence>
<feature type="domain" description="Pyruvate carboxyltransferase" evidence="9">
    <location>
        <begin position="5"/>
        <end position="256"/>
    </location>
</feature>
<organism evidence="10 11">
    <name type="scientific">Methylomagnum ishizawai</name>
    <dbReference type="NCBI Taxonomy" id="1760988"/>
    <lineage>
        <taxon>Bacteria</taxon>
        <taxon>Pseudomonadati</taxon>
        <taxon>Pseudomonadota</taxon>
        <taxon>Gammaproteobacteria</taxon>
        <taxon>Methylococcales</taxon>
        <taxon>Methylococcaceae</taxon>
        <taxon>Methylomagnum</taxon>
    </lineage>
</organism>
<dbReference type="OrthoDB" id="9803573at2"/>
<protein>
    <recommendedName>
        <fullName evidence="4 8">Homocitrate synthase</fullName>
        <ecNumber evidence="3 8">2.3.3.14</ecNumber>
    </recommendedName>
</protein>
<evidence type="ECO:0000259" key="9">
    <source>
        <dbReference type="PROSITE" id="PS50991"/>
    </source>
</evidence>
<dbReference type="InterPro" id="IPR013477">
    <property type="entry name" value="NifV/FrbC"/>
</dbReference>
<comment type="function">
    <text evidence="1 8">This protein is a Fe-Mo-cofactor biosynthetic component.</text>
</comment>
<dbReference type="InterPro" id="IPR013785">
    <property type="entry name" value="Aldolase_TIM"/>
</dbReference>
<dbReference type="EC" id="2.3.3.14" evidence="3 8"/>
<sequence length="396" mass="42817">MARDPVINDTTLRDGEQTAGVAFNPEEKLAIAQALAEAGVPEMEIGIPAMGPEERDIIAAIAGLRLPSRLMVWGRMCEADLEAATGCGAHLVNLSIPVSDIQLRHKLNRDRAWALATVDRCVRRARETDMDVCVGGEDSSRADPEFLLQVLETAQKAGARRFRFADTLGILDPIATFERIRRLAAAVDLEIEMHAHNDFGLATANTLVAIQAGASHVNTTVNGLGERAGNAALEETVMALHQLYQRPTGIDVGRFRAISALVAQASGRPVAPNKSIVGEAVFTHEAGIHVDGLLKNPLNYQGVDPKTLGREHRMVLGKHSGSRAVIQRYRELGIALSETTAAVLLRRIRIHANQTKRTPSAAELRGFYREATGEAQSSGSLARRRITGTTLMEANL</sequence>
<keyword evidence="11" id="KW-1185">Reference proteome</keyword>
<dbReference type="AlphaFoldDB" id="A0A1Y6DBZ9"/>
<dbReference type="GO" id="GO:0004410">
    <property type="term" value="F:homocitrate synthase activity"/>
    <property type="evidence" value="ECO:0007669"/>
    <property type="project" value="UniProtKB-UniRule"/>
</dbReference>
<evidence type="ECO:0000256" key="5">
    <source>
        <dbReference type="ARBA" id="ARBA00022679"/>
    </source>
</evidence>
<comment type="similarity">
    <text evidence="2 7">Belongs to the alpha-IPM synthase/homocitrate synthase family.</text>
</comment>
<dbReference type="EMBL" id="FXAM01000003">
    <property type="protein sequence ID" value="SMF97604.1"/>
    <property type="molecule type" value="Genomic_DNA"/>
</dbReference>
<dbReference type="Gene3D" id="1.10.238.260">
    <property type="match status" value="1"/>
</dbReference>
<proteinExistence type="inferred from homology"/>
<reference evidence="10 11" key="1">
    <citation type="submission" date="2016-12" db="EMBL/GenBank/DDBJ databases">
        <authorList>
            <person name="Song W.-J."/>
            <person name="Kurnit D.M."/>
        </authorList>
    </citation>
    <scope>NUCLEOTIDE SEQUENCE [LARGE SCALE GENOMIC DNA]</scope>
    <source>
        <strain evidence="10 11">175</strain>
    </source>
</reference>
<dbReference type="PROSITE" id="PS50991">
    <property type="entry name" value="PYR_CT"/>
    <property type="match status" value="1"/>
</dbReference>
<name>A0A1Y6DBZ9_9GAMM</name>
<dbReference type="PANTHER" id="PTHR42880:SF1">
    <property type="entry name" value="ISOPROPYLMALATE_HOMOCITRATE_CITRAMALATE SYNTHASE FAMILY PROTEIN"/>
    <property type="match status" value="1"/>
</dbReference>
<dbReference type="InterPro" id="IPR054691">
    <property type="entry name" value="LeuA/HCS_post-cat"/>
</dbReference>
<dbReference type="Pfam" id="PF00682">
    <property type="entry name" value="HMGL-like"/>
    <property type="match status" value="1"/>
</dbReference>
<gene>
    <name evidence="10" type="ORF">SAMN02949497_0174</name>
</gene>
<dbReference type="GO" id="GO:0009399">
    <property type="term" value="P:nitrogen fixation"/>
    <property type="evidence" value="ECO:0007669"/>
    <property type="project" value="UniProtKB-UniRule"/>
</dbReference>
<comment type="catalytic activity">
    <reaction evidence="6 8">
        <text>acetyl-CoA + 2-oxoglutarate + H2O = (2R)-homocitrate + CoA + H(+)</text>
        <dbReference type="Rhea" id="RHEA:12929"/>
        <dbReference type="ChEBI" id="CHEBI:15377"/>
        <dbReference type="ChEBI" id="CHEBI:15378"/>
        <dbReference type="ChEBI" id="CHEBI:16810"/>
        <dbReference type="ChEBI" id="CHEBI:57287"/>
        <dbReference type="ChEBI" id="CHEBI:57288"/>
        <dbReference type="ChEBI" id="CHEBI:58884"/>
        <dbReference type="EC" id="2.3.3.14"/>
    </reaction>
</comment>
<dbReference type="Proteomes" id="UP000192923">
    <property type="component" value="Unassembled WGS sequence"/>
</dbReference>
<dbReference type="PANTHER" id="PTHR42880">
    <property type="entry name" value="HOMOCITRATE SYNTHASE"/>
    <property type="match status" value="1"/>
</dbReference>
<dbReference type="RefSeq" id="WP_085216627.1">
    <property type="nucleotide sequence ID" value="NZ_FXAM01000003.1"/>
</dbReference>
<dbReference type="PROSITE" id="PS00815">
    <property type="entry name" value="AIPM_HOMOCIT_SYNTH_1"/>
    <property type="match status" value="1"/>
</dbReference>
<evidence type="ECO:0000256" key="4">
    <source>
        <dbReference type="ARBA" id="ARBA00020735"/>
    </source>
</evidence>
<dbReference type="InterPro" id="IPR002034">
    <property type="entry name" value="AIPM/Hcit_synth_CS"/>
</dbReference>
<evidence type="ECO:0000256" key="1">
    <source>
        <dbReference type="ARBA" id="ARBA00003050"/>
    </source>
</evidence>
<keyword evidence="8" id="KW-0535">Nitrogen fixation</keyword>
<evidence type="ECO:0000256" key="2">
    <source>
        <dbReference type="ARBA" id="ARBA00006154"/>
    </source>
</evidence>
<dbReference type="InterPro" id="IPR000891">
    <property type="entry name" value="PYR_CT"/>
</dbReference>
<keyword evidence="5 7" id="KW-0808">Transferase</keyword>
<dbReference type="STRING" id="1760988.SAMN02949497_0174"/>
<evidence type="ECO:0000256" key="8">
    <source>
        <dbReference type="RuleBase" id="RU367143"/>
    </source>
</evidence>
<evidence type="ECO:0000313" key="10">
    <source>
        <dbReference type="EMBL" id="SMF97604.1"/>
    </source>
</evidence>
<evidence type="ECO:0000313" key="11">
    <source>
        <dbReference type="Proteomes" id="UP000192923"/>
    </source>
</evidence>
<dbReference type="GO" id="GO:0019752">
    <property type="term" value="P:carboxylic acid metabolic process"/>
    <property type="evidence" value="ECO:0007669"/>
    <property type="project" value="UniProtKB-UniRule"/>
</dbReference>
<dbReference type="SUPFAM" id="SSF51569">
    <property type="entry name" value="Aldolase"/>
    <property type="match status" value="1"/>
</dbReference>
<dbReference type="CDD" id="cd07939">
    <property type="entry name" value="DRE_TIM_NifV"/>
    <property type="match status" value="1"/>
</dbReference>
<dbReference type="Gene3D" id="3.20.20.70">
    <property type="entry name" value="Aldolase class I"/>
    <property type="match status" value="1"/>
</dbReference>
<evidence type="ECO:0000256" key="6">
    <source>
        <dbReference type="ARBA" id="ARBA00048019"/>
    </source>
</evidence>
<dbReference type="Pfam" id="PF22617">
    <property type="entry name" value="HCS_D2"/>
    <property type="match status" value="1"/>
</dbReference>